<dbReference type="Proteomes" id="UP000784294">
    <property type="component" value="Unassembled WGS sequence"/>
</dbReference>
<organism evidence="2 3">
    <name type="scientific">Protopolystoma xenopodis</name>
    <dbReference type="NCBI Taxonomy" id="117903"/>
    <lineage>
        <taxon>Eukaryota</taxon>
        <taxon>Metazoa</taxon>
        <taxon>Spiralia</taxon>
        <taxon>Lophotrochozoa</taxon>
        <taxon>Platyhelminthes</taxon>
        <taxon>Monogenea</taxon>
        <taxon>Polyopisthocotylea</taxon>
        <taxon>Polystomatidea</taxon>
        <taxon>Polystomatidae</taxon>
        <taxon>Protopolystoma</taxon>
    </lineage>
</organism>
<evidence type="ECO:0000256" key="1">
    <source>
        <dbReference type="SAM" id="MobiDB-lite"/>
    </source>
</evidence>
<reference evidence="2" key="1">
    <citation type="submission" date="2018-11" db="EMBL/GenBank/DDBJ databases">
        <authorList>
            <consortium name="Pathogen Informatics"/>
        </authorList>
    </citation>
    <scope>NUCLEOTIDE SEQUENCE</scope>
</reference>
<gene>
    <name evidence="2" type="ORF">PXEA_LOCUS16214</name>
</gene>
<comment type="caution">
    <text evidence="2">The sequence shown here is derived from an EMBL/GenBank/DDBJ whole genome shotgun (WGS) entry which is preliminary data.</text>
</comment>
<sequence>MIHALRVRSTNQIIAGRTRAHDWSRPGANQKRPHTGDELTRAPVSFVPPFGGSRLHVSGVHFSGRAACVEQLFGVELEYCNSSRRKHAESGCVWMVATVHRNGLFQLHETVLFDDSENQSRHSKRVSALTRL</sequence>
<name>A0A448WXK8_9PLAT</name>
<dbReference type="EMBL" id="CAAALY010058338">
    <property type="protein sequence ID" value="VEL22774.1"/>
    <property type="molecule type" value="Genomic_DNA"/>
</dbReference>
<evidence type="ECO:0000313" key="3">
    <source>
        <dbReference type="Proteomes" id="UP000784294"/>
    </source>
</evidence>
<accession>A0A448WXK8</accession>
<evidence type="ECO:0000313" key="2">
    <source>
        <dbReference type="EMBL" id="VEL22774.1"/>
    </source>
</evidence>
<feature type="region of interest" description="Disordered" evidence="1">
    <location>
        <begin position="16"/>
        <end position="41"/>
    </location>
</feature>
<keyword evidence="3" id="KW-1185">Reference proteome</keyword>
<dbReference type="AlphaFoldDB" id="A0A448WXK8"/>
<protein>
    <submittedName>
        <fullName evidence="2">Uncharacterized protein</fullName>
    </submittedName>
</protein>
<proteinExistence type="predicted"/>